<evidence type="ECO:0000313" key="7">
    <source>
        <dbReference type="Proteomes" id="UP000575068"/>
    </source>
</evidence>
<evidence type="ECO:0000256" key="5">
    <source>
        <dbReference type="ARBA" id="ARBA00023277"/>
    </source>
</evidence>
<dbReference type="EMBL" id="JACHOV010000001">
    <property type="protein sequence ID" value="MBB4639850.1"/>
    <property type="molecule type" value="Genomic_DNA"/>
</dbReference>
<dbReference type="SUPFAM" id="SSF51569">
    <property type="entry name" value="Aldolase"/>
    <property type="match status" value="1"/>
</dbReference>
<dbReference type="GO" id="GO:0008674">
    <property type="term" value="F:2-dehydro-3-deoxy-6-phosphogalactonate aldolase activity"/>
    <property type="evidence" value="ECO:0007669"/>
    <property type="project" value="UniProtKB-EC"/>
</dbReference>
<dbReference type="PANTHER" id="PTHR30246">
    <property type="entry name" value="2-KETO-3-DEOXY-6-PHOSPHOGLUCONATE ALDOLASE"/>
    <property type="match status" value="1"/>
</dbReference>
<protein>
    <submittedName>
        <fullName evidence="6">2-dehydro-3-deoxyphosphogalactonate aldolase</fullName>
        <ecNumber evidence="6">4.1.2.21</ecNumber>
    </submittedName>
</protein>
<proteinExistence type="inferred from homology"/>
<evidence type="ECO:0000256" key="2">
    <source>
        <dbReference type="ARBA" id="ARBA00006906"/>
    </source>
</evidence>
<name>A0A840HQF3_9SPHN</name>
<reference evidence="6 7" key="1">
    <citation type="submission" date="2020-08" db="EMBL/GenBank/DDBJ databases">
        <title>Genomic Encyclopedia of Type Strains, Phase IV (KMG-IV): sequencing the most valuable type-strain genomes for metagenomic binning, comparative biology and taxonomic classification.</title>
        <authorList>
            <person name="Goeker M."/>
        </authorList>
    </citation>
    <scope>NUCLEOTIDE SEQUENCE [LARGE SCALE GENOMIC DNA]</scope>
    <source>
        <strain evidence="6 7">DSM 7465</strain>
    </source>
</reference>
<dbReference type="InterPro" id="IPR013785">
    <property type="entry name" value="Aldolase_TIM"/>
</dbReference>
<evidence type="ECO:0000313" key="6">
    <source>
        <dbReference type="EMBL" id="MBB4639850.1"/>
    </source>
</evidence>
<evidence type="ECO:0000256" key="3">
    <source>
        <dbReference type="ARBA" id="ARBA00011233"/>
    </source>
</evidence>
<comment type="subunit">
    <text evidence="3">Homotrimer.</text>
</comment>
<comment type="similarity">
    <text evidence="2">Belongs to the KHG/KDPG aldolase family.</text>
</comment>
<evidence type="ECO:0000256" key="1">
    <source>
        <dbReference type="ARBA" id="ARBA00004761"/>
    </source>
</evidence>
<comment type="pathway">
    <text evidence="1">Carbohydrate acid metabolism.</text>
</comment>
<dbReference type="Proteomes" id="UP000575068">
    <property type="component" value="Unassembled WGS sequence"/>
</dbReference>
<gene>
    <name evidence="6" type="ORF">HNQ99_000130</name>
</gene>
<comment type="caution">
    <text evidence="6">The sequence shown here is derived from an EMBL/GenBank/DDBJ whole genome shotgun (WGS) entry which is preliminary data.</text>
</comment>
<dbReference type="InterPro" id="IPR000887">
    <property type="entry name" value="Aldlse_KDPG_KHG"/>
</dbReference>
<dbReference type="CDD" id="cd00452">
    <property type="entry name" value="KDPG_aldolase"/>
    <property type="match status" value="1"/>
</dbReference>
<dbReference type="AlphaFoldDB" id="A0A840HQF3"/>
<dbReference type="EC" id="4.1.2.21" evidence="6"/>
<keyword evidence="4 6" id="KW-0456">Lyase</keyword>
<dbReference type="Gene3D" id="3.20.20.70">
    <property type="entry name" value="Aldolase class I"/>
    <property type="match status" value="1"/>
</dbReference>
<dbReference type="RefSeq" id="WP_184473717.1">
    <property type="nucleotide sequence ID" value="NZ_JACHOV010000001.1"/>
</dbReference>
<dbReference type="Pfam" id="PF01081">
    <property type="entry name" value="Aldolase"/>
    <property type="match status" value="1"/>
</dbReference>
<organism evidence="6 7">
    <name type="scientific">Rhizorhapis suberifaciens</name>
    <name type="common">corky root of lettuce</name>
    <dbReference type="NCBI Taxonomy" id="13656"/>
    <lineage>
        <taxon>Bacteria</taxon>
        <taxon>Pseudomonadati</taxon>
        <taxon>Pseudomonadota</taxon>
        <taxon>Alphaproteobacteria</taxon>
        <taxon>Sphingomonadales</taxon>
        <taxon>Sphingomonadaceae</taxon>
        <taxon>Rhizorhapis</taxon>
    </lineage>
</organism>
<keyword evidence="5" id="KW-0119">Carbohydrate metabolism</keyword>
<evidence type="ECO:0000256" key="4">
    <source>
        <dbReference type="ARBA" id="ARBA00023239"/>
    </source>
</evidence>
<dbReference type="NCBIfam" id="NF006600">
    <property type="entry name" value="PRK09140.1"/>
    <property type="match status" value="1"/>
</dbReference>
<keyword evidence="7" id="KW-1185">Reference proteome</keyword>
<accession>A0A840HQF3</accession>
<sequence length="217" mass="22057">MTMPIDFAAALQRCPLVAILRGIQPDEIEAVGSALADAGFSLIEVPLNSPDPIRSIERLARHLKGRAVVGAGTVLTPAQVRDVAQAGGRIIVSPNTNRSVIMETAKAGLASLPGCFTASEAFAAIAAGAHALKVFPAEAMTPAALKALCAVLPMETPKLAVGGIAADTMGPWVKAGANGFGLGSALYSPGASAEKVGQKAQAFISAWSKLKMAEASN</sequence>
<dbReference type="PANTHER" id="PTHR30246:SF1">
    <property type="entry name" value="2-DEHYDRO-3-DEOXY-6-PHOSPHOGALACTONATE ALDOLASE-RELATED"/>
    <property type="match status" value="1"/>
</dbReference>